<evidence type="ECO:0000313" key="2">
    <source>
        <dbReference type="EMBL" id="ACM49805.1"/>
    </source>
</evidence>
<dbReference type="PANTHER" id="PTHR43591">
    <property type="entry name" value="METHYLTRANSFERASE"/>
    <property type="match status" value="1"/>
</dbReference>
<dbReference type="Proteomes" id="UP000007307">
    <property type="component" value="Chromosome"/>
</dbReference>
<dbReference type="Pfam" id="PF08241">
    <property type="entry name" value="Methyltransf_11"/>
    <property type="match status" value="1"/>
</dbReference>
<dbReference type="InterPro" id="IPR013216">
    <property type="entry name" value="Methyltransf_11"/>
</dbReference>
<accession>B9KHA1</accession>
<dbReference type="Gene3D" id="3.40.50.150">
    <property type="entry name" value="Vaccinia Virus protein VP39"/>
    <property type="match status" value="1"/>
</dbReference>
<keyword evidence="3" id="KW-1185">Reference proteome</keyword>
<dbReference type="InterPro" id="IPR029063">
    <property type="entry name" value="SAM-dependent_MTases_sf"/>
</dbReference>
<organism evidence="2 3">
    <name type="scientific">Anaplasma marginale (strain Florida)</name>
    <dbReference type="NCBI Taxonomy" id="320483"/>
    <lineage>
        <taxon>Bacteria</taxon>
        <taxon>Pseudomonadati</taxon>
        <taxon>Pseudomonadota</taxon>
        <taxon>Alphaproteobacteria</taxon>
        <taxon>Rickettsiales</taxon>
        <taxon>Anaplasmataceae</taxon>
        <taxon>Anaplasma</taxon>
    </lineage>
</organism>
<reference evidence="2 3" key="1">
    <citation type="journal article" date="2009" name="BMC Genomics">
        <title>Conservation in the face of diversity: multistrain analysis of an intracellular bacterium.</title>
        <authorList>
            <person name="Dark M.J."/>
            <person name="Herndon D.R."/>
            <person name="Kappmeyer L.S."/>
            <person name="Gonzales M.P."/>
            <person name="Nordeen E."/>
            <person name="Palmer G.H."/>
            <person name="Knowles D.P. Jr."/>
            <person name="Brayton K.A."/>
        </authorList>
    </citation>
    <scope>NUCLEOTIDE SEQUENCE [LARGE SCALE GENOMIC DNA]</scope>
    <source>
        <strain evidence="2 3">Florida</strain>
    </source>
</reference>
<gene>
    <name evidence="2" type="ordered locus">AMF_987</name>
</gene>
<protein>
    <recommendedName>
        <fullName evidence="1">Methyltransferase type 11 domain-containing protein</fullName>
    </recommendedName>
</protein>
<proteinExistence type="predicted"/>
<dbReference type="GO" id="GO:0008757">
    <property type="term" value="F:S-adenosylmethionine-dependent methyltransferase activity"/>
    <property type="evidence" value="ECO:0007669"/>
    <property type="project" value="InterPro"/>
</dbReference>
<evidence type="ECO:0000259" key="1">
    <source>
        <dbReference type="Pfam" id="PF08241"/>
    </source>
</evidence>
<name>B9KHA1_ANAMF</name>
<dbReference type="SUPFAM" id="SSF53335">
    <property type="entry name" value="S-adenosyl-L-methionine-dependent methyltransferases"/>
    <property type="match status" value="1"/>
</dbReference>
<dbReference type="EMBL" id="CP001079">
    <property type="protein sequence ID" value="ACM49805.1"/>
    <property type="molecule type" value="Genomic_DNA"/>
</dbReference>
<dbReference type="STRING" id="320483.AMF_987"/>
<dbReference type="KEGG" id="amf:AMF_987"/>
<evidence type="ECO:0000313" key="3">
    <source>
        <dbReference type="Proteomes" id="UP000007307"/>
    </source>
</evidence>
<dbReference type="HOGENOM" id="CLU_046586_2_2_5"/>
<sequence length="266" mass="29253">MVLVVLCRIYMSCGSTCIKGVRGAFDKAASSYDEYSAFQRNIAGELCALVHGVDGKKVLDVGCGTGHVGAIIGNRCELSQVDASQEMCNIANKKIRGITVSCDMENMPFPDGFFDVVTSSMAIHWAYNISACLRSMLRVLNETGQGLFISVPVQGTLEELAVCERLMGRKRKFEFHDVAFFEKLVPTLGATIEYVQCKKYTLHHKTCMRLLNSIAKIGAQSHRGAAETSGVSIADVCRVYSDLFSQNGMVISSWNIAYLVIKKRFC</sequence>
<feature type="domain" description="Methyltransferase type 11" evidence="1">
    <location>
        <begin position="59"/>
        <end position="145"/>
    </location>
</feature>
<dbReference type="AlphaFoldDB" id="B9KHA1"/>
<dbReference type="eggNOG" id="COG2226">
    <property type="taxonomic scope" value="Bacteria"/>
</dbReference>
<dbReference type="CDD" id="cd02440">
    <property type="entry name" value="AdoMet_MTases"/>
    <property type="match status" value="1"/>
</dbReference>